<keyword evidence="1" id="KW-0732">Signal</keyword>
<keyword evidence="3" id="KW-1185">Reference proteome</keyword>
<feature type="signal peptide" evidence="1">
    <location>
        <begin position="1"/>
        <end position="22"/>
    </location>
</feature>
<reference evidence="2 3" key="1">
    <citation type="submission" date="2017-03" db="EMBL/GenBank/DDBJ databases">
        <authorList>
            <person name="Afonso C.L."/>
            <person name="Miller P.J."/>
            <person name="Scott M.A."/>
            <person name="Spackman E."/>
            <person name="Goraichik I."/>
            <person name="Dimitrov K.M."/>
            <person name="Suarez D.L."/>
            <person name="Swayne D.E."/>
        </authorList>
    </citation>
    <scope>NUCLEOTIDE SEQUENCE [LARGE SCALE GENOMIC DNA]</scope>
    <source>
        <strain evidence="2 3">CECT 7751</strain>
    </source>
</reference>
<feature type="chain" id="PRO_5013185757" description="Glycine zipper domain-containing protein" evidence="1">
    <location>
        <begin position="23"/>
        <end position="147"/>
    </location>
</feature>
<accession>A0A1X6ZCZ5</accession>
<evidence type="ECO:0000256" key="1">
    <source>
        <dbReference type="SAM" id="SignalP"/>
    </source>
</evidence>
<evidence type="ECO:0000313" key="2">
    <source>
        <dbReference type="EMBL" id="SLN46124.1"/>
    </source>
</evidence>
<organism evidence="2 3">
    <name type="scientific">Pseudooceanicola marinus</name>
    <dbReference type="NCBI Taxonomy" id="396013"/>
    <lineage>
        <taxon>Bacteria</taxon>
        <taxon>Pseudomonadati</taxon>
        <taxon>Pseudomonadota</taxon>
        <taxon>Alphaproteobacteria</taxon>
        <taxon>Rhodobacterales</taxon>
        <taxon>Paracoccaceae</taxon>
        <taxon>Pseudooceanicola</taxon>
    </lineage>
</organism>
<name>A0A1X6ZCZ5_9RHOB</name>
<dbReference type="EMBL" id="FWFN01000004">
    <property type="protein sequence ID" value="SLN46124.1"/>
    <property type="molecule type" value="Genomic_DNA"/>
</dbReference>
<dbReference type="AlphaFoldDB" id="A0A1X6ZCZ5"/>
<proteinExistence type="predicted"/>
<protein>
    <recommendedName>
        <fullName evidence="4">Glycine zipper domain-containing protein</fullName>
    </recommendedName>
</protein>
<dbReference type="InterPro" id="IPR009642">
    <property type="entry name" value="DUF1236"/>
</dbReference>
<dbReference type="Pfam" id="PF06823">
    <property type="entry name" value="DUF1236"/>
    <property type="match status" value="1"/>
</dbReference>
<dbReference type="OrthoDB" id="102964at2"/>
<evidence type="ECO:0008006" key="4">
    <source>
        <dbReference type="Google" id="ProtNLM"/>
    </source>
</evidence>
<evidence type="ECO:0000313" key="3">
    <source>
        <dbReference type="Proteomes" id="UP000193963"/>
    </source>
</evidence>
<sequence>MFKKAILAAAAGSTLIAGGVAAQTATTTTTSTYSVDNSDQVEDNARSGLVAGATAGAIAGGPVGAIVGGAIGATAGNQLTPDTKTVTYVQQNPVRVSPMQGDVVAGYVVPDTVTLTPVPESQFAYVYTDQAPVIVDPQTREVITIVR</sequence>
<dbReference type="RefSeq" id="WP_085888200.1">
    <property type="nucleotide sequence ID" value="NZ_FWFN01000004.1"/>
</dbReference>
<gene>
    <name evidence="2" type="ORF">PSM7751_02130</name>
</gene>
<dbReference type="Proteomes" id="UP000193963">
    <property type="component" value="Unassembled WGS sequence"/>
</dbReference>